<dbReference type="SFLD" id="SFLDG01168">
    <property type="entry name" value="Ferric_reductase_subgroup_(FRE"/>
    <property type="match status" value="1"/>
</dbReference>
<feature type="transmembrane region" description="Helical" evidence="10">
    <location>
        <begin position="241"/>
        <end position="261"/>
    </location>
</feature>
<dbReference type="PROSITE" id="PS51384">
    <property type="entry name" value="FAD_FR"/>
    <property type="match status" value="1"/>
</dbReference>
<dbReference type="OrthoDB" id="10006946at2759"/>
<dbReference type="AlphaFoldDB" id="A0A2C5YAG5"/>
<feature type="transmembrane region" description="Helical" evidence="10">
    <location>
        <begin position="178"/>
        <end position="197"/>
    </location>
</feature>
<dbReference type="CDD" id="cd06186">
    <property type="entry name" value="NOX_Duox_like_FAD_NADP"/>
    <property type="match status" value="1"/>
</dbReference>
<accession>A0A2C5YAG5</accession>
<dbReference type="SFLD" id="SFLDS00052">
    <property type="entry name" value="Ferric_Reductase_Domain"/>
    <property type="match status" value="1"/>
</dbReference>
<dbReference type="InterPro" id="IPR051410">
    <property type="entry name" value="Ferric/Cupric_Reductase"/>
</dbReference>
<dbReference type="STRING" id="1399860.A0A2C5YAG5"/>
<keyword evidence="6 10" id="KW-1133">Transmembrane helix</keyword>
<feature type="transmembrane region" description="Helical" evidence="10">
    <location>
        <begin position="110"/>
        <end position="129"/>
    </location>
</feature>
<feature type="transmembrane region" description="Helical" evidence="10">
    <location>
        <begin position="24"/>
        <end position="43"/>
    </location>
</feature>
<dbReference type="EMBL" id="NJET01000030">
    <property type="protein sequence ID" value="PHH64460.1"/>
    <property type="molecule type" value="Genomic_DNA"/>
</dbReference>
<evidence type="ECO:0000256" key="4">
    <source>
        <dbReference type="ARBA" id="ARBA00022692"/>
    </source>
</evidence>
<evidence type="ECO:0000256" key="5">
    <source>
        <dbReference type="ARBA" id="ARBA00022982"/>
    </source>
</evidence>
<dbReference type="Pfam" id="PF01794">
    <property type="entry name" value="Ferric_reduct"/>
    <property type="match status" value="1"/>
</dbReference>
<dbReference type="Proteomes" id="UP000226192">
    <property type="component" value="Unassembled WGS sequence"/>
</dbReference>
<dbReference type="GO" id="GO:0006826">
    <property type="term" value="P:iron ion transport"/>
    <property type="evidence" value="ECO:0007669"/>
    <property type="project" value="TreeGrafter"/>
</dbReference>
<gene>
    <name evidence="12" type="ORF">CDD81_4535</name>
</gene>
<sequence>MGWLFEFVDLTPDQKEQRRRAIDFFALVAHYSALAPALVFLAVRLVRRLGRRLAVTKRSLVYQQVPRSPLAKAHRHEASSLLTARWQRLQWWLSDDVSIARLSWGQRNQWAMGLAWTAWLLLLCFLGTGRDYLHLTKRFGAIALSQLPIQHLLALKALNPFAWAFCSSHETLNNYHRLLGRIIYYLVLVHALLYNYYFLATAIWLKRFFALVVFCGVIAFGLISTLTITSTAPIRAFSYRLFFITHILSALLIPLLIFVHAPSARLYLVETLIVYFLDRAVRTATTVTSPATIEAVPGTSLVRLSLTLPAHKLARFAAAPGSHVYLSIRRDSLPQDQGVWSLFRSLFLYNPFTVASVNQIQNTLSLVARVRNGPMTTTLARYASSSNSSPGHGQLSLALDGPYGAMTHLLDNLLGWGAARVLFFAGGVGATFVFPIYRALQDETPSVKVKLIWAVRGAADVACALPDSSAASSVLRDRQLELFITGVLGIADESENSAPGAVEMTAISSGADRPLVSKPHHQRPDVAQIINDAFRQGTEERIAILVCGPADMARTVRQSVRPWVMRGRQVWWHDESFGW</sequence>
<keyword evidence="13" id="KW-1185">Reference proteome</keyword>
<evidence type="ECO:0000256" key="2">
    <source>
        <dbReference type="ARBA" id="ARBA00006278"/>
    </source>
</evidence>
<evidence type="ECO:0000313" key="13">
    <source>
        <dbReference type="Proteomes" id="UP000226192"/>
    </source>
</evidence>
<name>A0A2C5YAG5_9HYPO</name>
<dbReference type="Pfam" id="PF08030">
    <property type="entry name" value="NAD_binding_6"/>
    <property type="match status" value="1"/>
</dbReference>
<evidence type="ECO:0000256" key="6">
    <source>
        <dbReference type="ARBA" id="ARBA00022989"/>
    </source>
</evidence>
<keyword evidence="9 10" id="KW-0472">Membrane</keyword>
<protein>
    <recommendedName>
        <fullName evidence="11">FAD-binding FR-type domain-containing protein</fullName>
    </recommendedName>
</protein>
<comment type="caution">
    <text evidence="12">The sequence shown here is derived from an EMBL/GenBank/DDBJ whole genome shotgun (WGS) entry which is preliminary data.</text>
</comment>
<proteinExistence type="inferred from homology"/>
<evidence type="ECO:0000256" key="10">
    <source>
        <dbReference type="SAM" id="Phobius"/>
    </source>
</evidence>
<dbReference type="InterPro" id="IPR013130">
    <property type="entry name" value="Fe3_Rdtase_TM_dom"/>
</dbReference>
<evidence type="ECO:0000259" key="11">
    <source>
        <dbReference type="PROSITE" id="PS51384"/>
    </source>
</evidence>
<keyword evidence="7" id="KW-0560">Oxidoreductase</keyword>
<keyword evidence="8" id="KW-0406">Ion transport</keyword>
<keyword evidence="4 10" id="KW-0812">Transmembrane</keyword>
<organism evidence="12 13">
    <name type="scientific">Ophiocordyceps australis</name>
    <dbReference type="NCBI Taxonomy" id="1399860"/>
    <lineage>
        <taxon>Eukaryota</taxon>
        <taxon>Fungi</taxon>
        <taxon>Dikarya</taxon>
        <taxon>Ascomycota</taxon>
        <taxon>Pezizomycotina</taxon>
        <taxon>Sordariomycetes</taxon>
        <taxon>Hypocreomycetidae</taxon>
        <taxon>Hypocreales</taxon>
        <taxon>Ophiocordycipitaceae</taxon>
        <taxon>Ophiocordyceps</taxon>
    </lineage>
</organism>
<evidence type="ECO:0000256" key="7">
    <source>
        <dbReference type="ARBA" id="ARBA00023002"/>
    </source>
</evidence>
<evidence type="ECO:0000256" key="9">
    <source>
        <dbReference type="ARBA" id="ARBA00023136"/>
    </source>
</evidence>
<dbReference type="InterPro" id="IPR039261">
    <property type="entry name" value="FNR_nucleotide-bd"/>
</dbReference>
<dbReference type="InterPro" id="IPR017927">
    <property type="entry name" value="FAD-bd_FR_type"/>
</dbReference>
<dbReference type="GO" id="GO:0005886">
    <property type="term" value="C:plasma membrane"/>
    <property type="evidence" value="ECO:0007669"/>
    <property type="project" value="TreeGrafter"/>
</dbReference>
<dbReference type="PANTHER" id="PTHR32361:SF28">
    <property type="entry name" value="FRP1P"/>
    <property type="match status" value="1"/>
</dbReference>
<evidence type="ECO:0000313" key="12">
    <source>
        <dbReference type="EMBL" id="PHH64460.1"/>
    </source>
</evidence>
<feature type="domain" description="FAD-binding FR-type" evidence="11">
    <location>
        <begin position="280"/>
        <end position="409"/>
    </location>
</feature>
<comment type="similarity">
    <text evidence="2">Belongs to the ferric reductase (FRE) family.</text>
</comment>
<dbReference type="SUPFAM" id="SSF52343">
    <property type="entry name" value="Ferredoxin reductase-like, C-terminal NADP-linked domain"/>
    <property type="match status" value="1"/>
</dbReference>
<dbReference type="Gene3D" id="3.40.50.80">
    <property type="entry name" value="Nucleotide-binding domain of ferredoxin-NADP reductase (FNR) module"/>
    <property type="match status" value="1"/>
</dbReference>
<dbReference type="InterPro" id="IPR013112">
    <property type="entry name" value="FAD-bd_8"/>
</dbReference>
<evidence type="ECO:0000256" key="8">
    <source>
        <dbReference type="ARBA" id="ARBA00023065"/>
    </source>
</evidence>
<keyword evidence="5" id="KW-0249">Electron transport</keyword>
<dbReference type="GO" id="GO:0015677">
    <property type="term" value="P:copper ion import"/>
    <property type="evidence" value="ECO:0007669"/>
    <property type="project" value="TreeGrafter"/>
</dbReference>
<dbReference type="GO" id="GO:0000293">
    <property type="term" value="F:ferric-chelate reductase activity"/>
    <property type="evidence" value="ECO:0007669"/>
    <property type="project" value="UniProtKB-ARBA"/>
</dbReference>
<dbReference type="Pfam" id="PF08022">
    <property type="entry name" value="FAD_binding_8"/>
    <property type="match status" value="1"/>
</dbReference>
<comment type="subcellular location">
    <subcellularLocation>
        <location evidence="1">Membrane</location>
        <topology evidence="1">Multi-pass membrane protein</topology>
    </subcellularLocation>
</comment>
<evidence type="ECO:0000256" key="3">
    <source>
        <dbReference type="ARBA" id="ARBA00022448"/>
    </source>
</evidence>
<feature type="transmembrane region" description="Helical" evidence="10">
    <location>
        <begin position="209"/>
        <end position="229"/>
    </location>
</feature>
<dbReference type="PANTHER" id="PTHR32361">
    <property type="entry name" value="FERRIC/CUPRIC REDUCTASE TRANSMEMBRANE COMPONENT"/>
    <property type="match status" value="1"/>
</dbReference>
<keyword evidence="3" id="KW-0813">Transport</keyword>
<evidence type="ECO:0000256" key="1">
    <source>
        <dbReference type="ARBA" id="ARBA00004141"/>
    </source>
</evidence>
<dbReference type="InterPro" id="IPR013121">
    <property type="entry name" value="Fe_red_NAD-bd_6"/>
</dbReference>
<reference evidence="12 13" key="1">
    <citation type="submission" date="2017-06" db="EMBL/GenBank/DDBJ databases">
        <title>Ant-infecting Ophiocordyceps genomes reveal a high diversity of potential behavioral manipulation genes and a possible major role for enterotoxins.</title>
        <authorList>
            <person name="De Bekker C."/>
            <person name="Evans H.C."/>
            <person name="Brachmann A."/>
            <person name="Hughes D.P."/>
        </authorList>
    </citation>
    <scope>NUCLEOTIDE SEQUENCE [LARGE SCALE GENOMIC DNA]</scope>
    <source>
        <strain evidence="12 13">Map64</strain>
    </source>
</reference>
<dbReference type="GO" id="GO:0006879">
    <property type="term" value="P:intracellular iron ion homeostasis"/>
    <property type="evidence" value="ECO:0007669"/>
    <property type="project" value="TreeGrafter"/>
</dbReference>